<comment type="function">
    <text evidence="7 8">Required for the first step of histidine biosynthesis. May allow the feedback regulation of ATP phosphoribosyltransferase activity by histidine.</text>
</comment>
<dbReference type="Pfam" id="PF13393">
    <property type="entry name" value="tRNA-synt_His"/>
    <property type="match status" value="1"/>
</dbReference>
<keyword evidence="8" id="KW-0028">Amino-acid biosynthesis</keyword>
<dbReference type="InterPro" id="IPR041715">
    <property type="entry name" value="HisRS-like_core"/>
</dbReference>
<evidence type="ECO:0000256" key="7">
    <source>
        <dbReference type="ARBA" id="ARBA00025246"/>
    </source>
</evidence>
<dbReference type="PANTHER" id="PTHR43707:SF1">
    <property type="entry name" value="HISTIDINE--TRNA LIGASE, MITOCHONDRIAL-RELATED"/>
    <property type="match status" value="1"/>
</dbReference>
<comment type="subunit">
    <text evidence="4 8">Heteromultimer composed of HisG and HisZ subunits.</text>
</comment>
<comment type="similarity">
    <text evidence="3 8">Belongs to the class-II aminoacyl-tRNA synthetase family. HisZ subfamily.</text>
</comment>
<dbReference type="GO" id="GO:0016757">
    <property type="term" value="F:glycosyltransferase activity"/>
    <property type="evidence" value="ECO:0007669"/>
    <property type="project" value="UniProtKB-KW"/>
</dbReference>
<evidence type="ECO:0000256" key="6">
    <source>
        <dbReference type="ARBA" id="ARBA00022490"/>
    </source>
</evidence>
<proteinExistence type="inferred from homology"/>
<dbReference type="RefSeq" id="WP_201634293.1">
    <property type="nucleotide sequence ID" value="NZ_JAEQNB010000002.1"/>
</dbReference>
<sequence length="413" mass="46237">MQKPILFEKPRGVRDVLPPLAARKREVEKQIAKVFTRWGFEEITTPTFEYAETFLNGAYREDEDQMFKFIERSGKTVVLRPDMTAPIARVVSSLLKEHPLPIRLSYNASIFRQQENNAGRDAEFTQSGVELIGDASPDADAEVIALACTALTAAGVNGFRIAIGQVAYLEGLFTEHVADEHVRARLSVALAQKDFVSYERTVNAEIADDESRTVLLTVPRLRGNVEILEQARQLTQNEKALAALDNLETIWKVLVLHNVENYLQLDLGLLLGQHYYSGAVFEGYAPNIGFPVCSGGRYDELLGKFGRAAAATGFMIGVERVLEVLEKELPGTTKEHFLVYYDEADRYPVIGFAVFLRSKQFIVTAQRCEDPVATAAQPRAKYFTPIVFKNGKLISKDKLVQAMFTDFSHMFSI</sequence>
<organism evidence="10 11">
    <name type="scientific">Tumebacillus amylolyticus</name>
    <dbReference type="NCBI Taxonomy" id="2801339"/>
    <lineage>
        <taxon>Bacteria</taxon>
        <taxon>Bacillati</taxon>
        <taxon>Bacillota</taxon>
        <taxon>Bacilli</taxon>
        <taxon>Bacillales</taxon>
        <taxon>Alicyclobacillaceae</taxon>
        <taxon>Tumebacillus</taxon>
    </lineage>
</organism>
<keyword evidence="10" id="KW-0328">Glycosyltransferase</keyword>
<evidence type="ECO:0000256" key="8">
    <source>
        <dbReference type="HAMAP-Rule" id="MF_00125"/>
    </source>
</evidence>
<evidence type="ECO:0000256" key="1">
    <source>
        <dbReference type="ARBA" id="ARBA00004496"/>
    </source>
</evidence>
<dbReference type="InterPro" id="IPR045864">
    <property type="entry name" value="aa-tRNA-synth_II/BPL/LPL"/>
</dbReference>
<dbReference type="InterPro" id="IPR004516">
    <property type="entry name" value="HisRS/HisZ"/>
</dbReference>
<name>A0ABS1J9I6_9BACL</name>
<dbReference type="SUPFAM" id="SSF55681">
    <property type="entry name" value="Class II aaRS and biotin synthetases"/>
    <property type="match status" value="1"/>
</dbReference>
<dbReference type="InterPro" id="IPR006195">
    <property type="entry name" value="aa-tRNA-synth_II"/>
</dbReference>
<evidence type="ECO:0000256" key="4">
    <source>
        <dbReference type="ARBA" id="ARBA00011496"/>
    </source>
</evidence>
<dbReference type="InterPro" id="IPR004517">
    <property type="entry name" value="HisZ"/>
</dbReference>
<keyword evidence="6 8" id="KW-0963">Cytoplasm</keyword>
<evidence type="ECO:0000313" key="11">
    <source>
        <dbReference type="Proteomes" id="UP000602284"/>
    </source>
</evidence>
<keyword evidence="10" id="KW-0808">Transferase</keyword>
<evidence type="ECO:0000256" key="3">
    <source>
        <dbReference type="ARBA" id="ARBA00005539"/>
    </source>
</evidence>
<dbReference type="PIRSF" id="PIRSF001549">
    <property type="entry name" value="His-tRNA_synth"/>
    <property type="match status" value="1"/>
</dbReference>
<dbReference type="Gene3D" id="3.30.930.10">
    <property type="entry name" value="Bira Bifunctional Protein, Domain 2"/>
    <property type="match status" value="1"/>
</dbReference>
<gene>
    <name evidence="8 10" type="primary">hisZ</name>
    <name evidence="10" type="ORF">JJB07_09800</name>
</gene>
<evidence type="ECO:0000313" key="10">
    <source>
        <dbReference type="EMBL" id="MBL0386947.1"/>
    </source>
</evidence>
<comment type="miscellaneous">
    <text evidence="8">This function is generally fulfilled by the C-terminal part of HisG, which is missing in some bacteria such as this one.</text>
</comment>
<dbReference type="Proteomes" id="UP000602284">
    <property type="component" value="Unassembled WGS sequence"/>
</dbReference>
<dbReference type="HAMAP" id="MF_00125">
    <property type="entry name" value="HisZ"/>
    <property type="match status" value="1"/>
</dbReference>
<evidence type="ECO:0000259" key="9">
    <source>
        <dbReference type="PROSITE" id="PS50862"/>
    </source>
</evidence>
<accession>A0ABS1J9I6</accession>
<dbReference type="NCBIfam" id="TIGR00443">
    <property type="entry name" value="hisZ_biosyn_reg"/>
    <property type="match status" value="1"/>
</dbReference>
<dbReference type="EMBL" id="JAEQNB010000002">
    <property type="protein sequence ID" value="MBL0386947.1"/>
    <property type="molecule type" value="Genomic_DNA"/>
</dbReference>
<reference evidence="10 11" key="1">
    <citation type="submission" date="2021-01" db="EMBL/GenBank/DDBJ databases">
        <title>Tumebacillus sp. strain ITR2 16S ribosomal RNA gene Genome sequencing and assembly.</title>
        <authorList>
            <person name="Kang M."/>
        </authorList>
    </citation>
    <scope>NUCLEOTIDE SEQUENCE [LARGE SCALE GENOMIC DNA]</scope>
    <source>
        <strain evidence="10 11">ITR2</strain>
    </source>
</reference>
<comment type="caution">
    <text evidence="10">The sequence shown here is derived from an EMBL/GenBank/DDBJ whole genome shotgun (WGS) entry which is preliminary data.</text>
</comment>
<keyword evidence="8" id="KW-0368">Histidine biosynthesis</keyword>
<keyword evidence="11" id="KW-1185">Reference proteome</keyword>
<comment type="pathway">
    <text evidence="2 8">Amino-acid biosynthesis; L-histidine biosynthesis; L-histidine from 5-phospho-alpha-D-ribose 1-diphosphate: step 1/9.</text>
</comment>
<feature type="domain" description="Aminoacyl-transfer RNA synthetases class-II family profile" evidence="9">
    <location>
        <begin position="25"/>
        <end position="348"/>
    </location>
</feature>
<evidence type="ECO:0000256" key="5">
    <source>
        <dbReference type="ARBA" id="ARBA00020397"/>
    </source>
</evidence>
<dbReference type="PROSITE" id="PS50862">
    <property type="entry name" value="AA_TRNA_LIGASE_II"/>
    <property type="match status" value="1"/>
</dbReference>
<evidence type="ECO:0000256" key="2">
    <source>
        <dbReference type="ARBA" id="ARBA00004667"/>
    </source>
</evidence>
<protein>
    <recommendedName>
        <fullName evidence="5 8">ATP phosphoribosyltransferase regulatory subunit</fullName>
    </recommendedName>
</protein>
<dbReference type="PANTHER" id="PTHR43707">
    <property type="entry name" value="HISTIDYL-TRNA SYNTHETASE"/>
    <property type="match status" value="1"/>
</dbReference>
<dbReference type="CDD" id="cd00773">
    <property type="entry name" value="HisRS-like_core"/>
    <property type="match status" value="1"/>
</dbReference>
<comment type="subcellular location">
    <subcellularLocation>
        <location evidence="1 8">Cytoplasm</location>
    </subcellularLocation>
</comment>